<dbReference type="VEuPathDB" id="FungiDB:MYCFIDRAFT_178954"/>
<protein>
    <submittedName>
        <fullName evidence="1">Uncharacterized protein</fullName>
    </submittedName>
</protein>
<dbReference type="AlphaFoldDB" id="M3A2X7"/>
<accession>M3A2X7</accession>
<name>M3A2X7_PSEFD</name>
<dbReference type="EMBL" id="KB446563">
    <property type="protein sequence ID" value="EME78861.1"/>
    <property type="molecule type" value="Genomic_DNA"/>
</dbReference>
<evidence type="ECO:0000313" key="1">
    <source>
        <dbReference type="EMBL" id="EME78861.1"/>
    </source>
</evidence>
<dbReference type="KEGG" id="pfj:MYCFIDRAFT_178954"/>
<keyword evidence="2" id="KW-1185">Reference proteome</keyword>
<dbReference type="Proteomes" id="UP000016932">
    <property type="component" value="Unassembled WGS sequence"/>
</dbReference>
<evidence type="ECO:0000313" key="2">
    <source>
        <dbReference type="Proteomes" id="UP000016932"/>
    </source>
</evidence>
<dbReference type="HOGENOM" id="CLU_1907604_0_0_1"/>
<sequence>MSPKRGCRQSTDSILINRSRGRNEITDDKLPQPPDREAGVVCDLIRLIYTPAPAAYGQKAKFATVVDAWWSFRDHLLCWERARMLELPLIPVYIEFEVQLLALIPRGMACMGGRVKMLGFAAPMLPPFRRPAL</sequence>
<proteinExistence type="predicted"/>
<reference evidence="1 2" key="1">
    <citation type="journal article" date="2012" name="PLoS Pathog.">
        <title>Diverse lifestyles and strategies of plant pathogenesis encoded in the genomes of eighteen Dothideomycetes fungi.</title>
        <authorList>
            <person name="Ohm R.A."/>
            <person name="Feau N."/>
            <person name="Henrissat B."/>
            <person name="Schoch C.L."/>
            <person name="Horwitz B.A."/>
            <person name="Barry K.W."/>
            <person name="Condon B.J."/>
            <person name="Copeland A.C."/>
            <person name="Dhillon B."/>
            <person name="Glaser F."/>
            <person name="Hesse C.N."/>
            <person name="Kosti I."/>
            <person name="LaButti K."/>
            <person name="Lindquist E.A."/>
            <person name="Lucas S."/>
            <person name="Salamov A.A."/>
            <person name="Bradshaw R.E."/>
            <person name="Ciuffetti L."/>
            <person name="Hamelin R.C."/>
            <person name="Kema G.H.J."/>
            <person name="Lawrence C."/>
            <person name="Scott J.A."/>
            <person name="Spatafora J.W."/>
            <person name="Turgeon B.G."/>
            <person name="de Wit P.J.G.M."/>
            <person name="Zhong S."/>
            <person name="Goodwin S.B."/>
            <person name="Grigoriev I.V."/>
        </authorList>
    </citation>
    <scope>NUCLEOTIDE SEQUENCE [LARGE SCALE GENOMIC DNA]</scope>
    <source>
        <strain evidence="1 2">CIRAD86</strain>
    </source>
</reference>
<organism evidence="1 2">
    <name type="scientific">Pseudocercospora fijiensis (strain CIRAD86)</name>
    <name type="common">Black leaf streak disease fungus</name>
    <name type="synonym">Mycosphaerella fijiensis</name>
    <dbReference type="NCBI Taxonomy" id="383855"/>
    <lineage>
        <taxon>Eukaryota</taxon>
        <taxon>Fungi</taxon>
        <taxon>Dikarya</taxon>
        <taxon>Ascomycota</taxon>
        <taxon>Pezizomycotina</taxon>
        <taxon>Dothideomycetes</taxon>
        <taxon>Dothideomycetidae</taxon>
        <taxon>Mycosphaerellales</taxon>
        <taxon>Mycosphaerellaceae</taxon>
        <taxon>Pseudocercospora</taxon>
    </lineage>
</organism>
<dbReference type="GeneID" id="19334023"/>
<dbReference type="RefSeq" id="XP_007931122.1">
    <property type="nucleotide sequence ID" value="XM_007932931.1"/>
</dbReference>
<gene>
    <name evidence="1" type="ORF">MYCFIDRAFT_178954</name>
</gene>